<name>Q1JVX0_DESA6</name>
<keyword evidence="3" id="KW-1185">Reference proteome</keyword>
<feature type="region of interest" description="Disordered" evidence="1">
    <location>
        <begin position="1"/>
        <end position="41"/>
    </location>
</feature>
<dbReference type="PANTHER" id="PTHR30510">
    <property type="entry name" value="UPF0229 PROTEIN YEAH"/>
    <property type="match status" value="1"/>
</dbReference>
<feature type="region of interest" description="Disordered" evidence="1">
    <location>
        <begin position="132"/>
        <end position="183"/>
    </location>
</feature>
<dbReference type="NCBIfam" id="NF003712">
    <property type="entry name" value="PRK05325.2-4"/>
    <property type="match status" value="1"/>
</dbReference>
<dbReference type="AlphaFoldDB" id="Q1JVX0"/>
<comment type="caution">
    <text evidence="2">The sequence shown here is derived from an EMBL/GenBank/DDBJ whole genome shotgun (WGS) entry which is preliminary data.</text>
</comment>
<feature type="compositionally biased region" description="Gly residues" evidence="1">
    <location>
        <begin position="141"/>
        <end position="150"/>
    </location>
</feature>
<evidence type="ECO:0000313" key="2">
    <source>
        <dbReference type="EMBL" id="EAT14396.1"/>
    </source>
</evidence>
<reference evidence="2" key="2">
    <citation type="submission" date="2006-05" db="EMBL/GenBank/DDBJ databases">
        <title>Sequencing of the draft genome and assembly of Desulfuromonas acetoxidans DSM 684.</title>
        <authorList>
            <consortium name="US DOE Joint Genome Institute (JGI-PGF)"/>
            <person name="Copeland A."/>
            <person name="Lucas S."/>
            <person name="Lapidus A."/>
            <person name="Barry K."/>
            <person name="Detter J.C."/>
            <person name="Glavina del Rio T."/>
            <person name="Hammon N."/>
            <person name="Israni S."/>
            <person name="Dalin E."/>
            <person name="Tice H."/>
            <person name="Bruce D."/>
            <person name="Pitluck S."/>
            <person name="Richardson P."/>
        </authorList>
    </citation>
    <scope>NUCLEOTIDE SEQUENCE [LARGE SCALE GENOMIC DNA]</scope>
    <source>
        <strain evidence="2">DSM 684</strain>
    </source>
</reference>
<reference evidence="2" key="1">
    <citation type="submission" date="2006-05" db="EMBL/GenBank/DDBJ databases">
        <title>Annotation of the draft genome assembly of Desulfuromonas acetoxidans DSM 684.</title>
        <authorList>
            <consortium name="US DOE Joint Genome Institute (JGI-ORNL)"/>
            <person name="Larimer F."/>
            <person name="Land M."/>
            <person name="Hauser L."/>
        </authorList>
    </citation>
    <scope>NUCLEOTIDE SEQUENCE [LARGE SCALE GENOMIC DNA]</scope>
    <source>
        <strain evidence="2">DSM 684</strain>
    </source>
</reference>
<dbReference type="EMBL" id="AAEW02000029">
    <property type="protein sequence ID" value="EAT14396.1"/>
    <property type="molecule type" value="Genomic_DNA"/>
</dbReference>
<dbReference type="SUPFAM" id="SSF53300">
    <property type="entry name" value="vWA-like"/>
    <property type="match status" value="1"/>
</dbReference>
<proteinExistence type="predicted"/>
<dbReference type="InterPro" id="IPR006698">
    <property type="entry name" value="UPF0229"/>
</dbReference>
<evidence type="ECO:0000256" key="1">
    <source>
        <dbReference type="SAM" id="MobiDB-lite"/>
    </source>
</evidence>
<dbReference type="Proteomes" id="UP000005695">
    <property type="component" value="Unassembled WGS sequence"/>
</dbReference>
<sequence length="466" mass="51936">MKKYTQQPPQQPLVADEAMADLSPEQRTALESENDTDPVHRPFAVCSPEPSLGAFASLYASNDMNMLQAMSAPKSSYTTHIRTLDELLERDRNREKDGFPRKIQVGRLIKPQQGAGDKVIVVPTTVEEKLIHDNQFSDPESGGGGQGGSGEGDEGEVIGEAPVRPEGEGEGQGAGEGKDAAHEVESSAYDLGRILTEQFELPNLQNKGKKSSLTQFTYDLTDRNRGFGQLLDKKATLRRVLETNIALGNVDEDGVKDPSNLLIAPRDKVYRVLSKEKDYESQAMVFFVRDYSGSMHGKATELVVSQHVMIYSWLLYQFARRVETRFILHDTEAREVPDFHTYYNMQVAGGTRVMAAYKMVNEIVEQEGLARDYNIYVFHGTDGDDWDSRGKETLPQLKQMLTYASRVGITIAEHLYAGDRKTQVETYINQAGLLDTHGNLLRLDSMGEDAPEERIIEGIKKLIAPS</sequence>
<organism evidence="2 3">
    <name type="scientific">Desulfuromonas acetoxidans (strain DSM 684 / 11070)</name>
    <dbReference type="NCBI Taxonomy" id="281689"/>
    <lineage>
        <taxon>Bacteria</taxon>
        <taxon>Pseudomonadati</taxon>
        <taxon>Thermodesulfobacteriota</taxon>
        <taxon>Desulfuromonadia</taxon>
        <taxon>Desulfuromonadales</taxon>
        <taxon>Desulfuromonadaceae</taxon>
        <taxon>Desulfuromonas</taxon>
    </lineage>
</organism>
<protein>
    <submittedName>
        <fullName evidence="2">Uncharacterized protein</fullName>
    </submittedName>
</protein>
<dbReference type="RefSeq" id="WP_006002844.1">
    <property type="nucleotide sequence ID" value="NZ_AAEW02000029.1"/>
</dbReference>
<evidence type="ECO:0000313" key="3">
    <source>
        <dbReference type="Proteomes" id="UP000005695"/>
    </source>
</evidence>
<accession>Q1JVX0</accession>
<gene>
    <name evidence="2" type="ORF">Dace_0309</name>
</gene>
<dbReference type="PANTHER" id="PTHR30510:SF2">
    <property type="entry name" value="UPF0229 PROTEIN YEAH"/>
    <property type="match status" value="1"/>
</dbReference>
<dbReference type="Pfam" id="PF04285">
    <property type="entry name" value="DUF444"/>
    <property type="match status" value="2"/>
</dbReference>
<dbReference type="InterPro" id="IPR036465">
    <property type="entry name" value="vWFA_dom_sf"/>
</dbReference>